<feature type="domain" description="Flagellar hook protein FlgE/F/G-like D1" evidence="7">
    <location>
        <begin position="87"/>
        <end position="152"/>
    </location>
</feature>
<evidence type="ECO:0000256" key="3">
    <source>
        <dbReference type="ARBA" id="ARBA00023143"/>
    </source>
</evidence>
<comment type="subcellular location">
    <subcellularLocation>
        <location evidence="1 4">Bacterial flagellum basal body</location>
    </subcellularLocation>
</comment>
<evidence type="ECO:0000259" key="7">
    <source>
        <dbReference type="Pfam" id="PF22692"/>
    </source>
</evidence>
<accession>A0A1D8UW12</accession>
<evidence type="ECO:0000256" key="2">
    <source>
        <dbReference type="ARBA" id="ARBA00009677"/>
    </source>
</evidence>
<dbReference type="Pfam" id="PF22692">
    <property type="entry name" value="LlgE_F_G_D1"/>
    <property type="match status" value="1"/>
</dbReference>
<gene>
    <name evidence="8" type="ORF">A0U89_12495</name>
</gene>
<keyword evidence="9" id="KW-1185">Reference proteome</keyword>
<dbReference type="InterPro" id="IPR020013">
    <property type="entry name" value="Flagellar_FlgE/F/G"/>
</dbReference>
<organism evidence="8 9">
    <name type="scientific">Kozakia baliensis</name>
    <dbReference type="NCBI Taxonomy" id="153496"/>
    <lineage>
        <taxon>Bacteria</taxon>
        <taxon>Pseudomonadati</taxon>
        <taxon>Pseudomonadota</taxon>
        <taxon>Alphaproteobacteria</taxon>
        <taxon>Acetobacterales</taxon>
        <taxon>Acetobacteraceae</taxon>
        <taxon>Kozakia</taxon>
    </lineage>
</organism>
<dbReference type="AlphaFoldDB" id="A0A1D8UW12"/>
<evidence type="ECO:0000259" key="5">
    <source>
        <dbReference type="Pfam" id="PF00460"/>
    </source>
</evidence>
<evidence type="ECO:0000313" key="8">
    <source>
        <dbReference type="EMBL" id="AOX17822.1"/>
    </source>
</evidence>
<dbReference type="InterPro" id="IPR012836">
    <property type="entry name" value="FlgF"/>
</dbReference>
<dbReference type="eggNOG" id="COG4786">
    <property type="taxonomic scope" value="Bacteria"/>
</dbReference>
<evidence type="ECO:0000256" key="4">
    <source>
        <dbReference type="RuleBase" id="RU362116"/>
    </source>
</evidence>
<dbReference type="NCBIfam" id="TIGR02490">
    <property type="entry name" value="flgF"/>
    <property type="match status" value="1"/>
</dbReference>
<proteinExistence type="inferred from homology"/>
<dbReference type="Proteomes" id="UP000179145">
    <property type="component" value="Chromosome"/>
</dbReference>
<dbReference type="PANTHER" id="PTHR30435:SF19">
    <property type="entry name" value="FLAGELLAR BASAL-BODY ROD PROTEIN FLGG"/>
    <property type="match status" value="1"/>
</dbReference>
<feature type="domain" description="Flagellar basal body rod protein N-terminal" evidence="5">
    <location>
        <begin position="6"/>
        <end position="35"/>
    </location>
</feature>
<dbReference type="PROSITE" id="PS00588">
    <property type="entry name" value="FLAGELLA_BB_ROD"/>
    <property type="match status" value="1"/>
</dbReference>
<dbReference type="STRING" id="153496.A0U89_12495"/>
<keyword evidence="8" id="KW-0966">Cell projection</keyword>
<evidence type="ECO:0000313" key="9">
    <source>
        <dbReference type="Proteomes" id="UP000179145"/>
    </source>
</evidence>
<dbReference type="KEGG" id="kba:A0U89_12495"/>
<evidence type="ECO:0000256" key="1">
    <source>
        <dbReference type="ARBA" id="ARBA00004117"/>
    </source>
</evidence>
<name>A0A1D8UW12_9PROT</name>
<feature type="domain" description="Flagellar basal-body/hook protein C-terminal" evidence="6">
    <location>
        <begin position="195"/>
        <end position="237"/>
    </location>
</feature>
<dbReference type="Pfam" id="PF00460">
    <property type="entry name" value="Flg_bb_rod"/>
    <property type="match status" value="1"/>
</dbReference>
<dbReference type="EMBL" id="CP014674">
    <property type="protein sequence ID" value="AOX17822.1"/>
    <property type="molecule type" value="Genomic_DNA"/>
</dbReference>
<dbReference type="OrthoDB" id="9804559at2"/>
<keyword evidence="3 4" id="KW-0975">Bacterial flagellum</keyword>
<dbReference type="GO" id="GO:0030694">
    <property type="term" value="C:bacterial-type flagellum basal body, rod"/>
    <property type="evidence" value="ECO:0007669"/>
    <property type="project" value="UniProtKB-UniRule"/>
</dbReference>
<dbReference type="Pfam" id="PF06429">
    <property type="entry name" value="Flg_bbr_C"/>
    <property type="match status" value="1"/>
</dbReference>
<dbReference type="GO" id="GO:0071978">
    <property type="term" value="P:bacterial-type flagellum-dependent swarming motility"/>
    <property type="evidence" value="ECO:0007669"/>
    <property type="project" value="TreeGrafter"/>
</dbReference>
<dbReference type="InterPro" id="IPR001444">
    <property type="entry name" value="Flag_bb_rod_N"/>
</dbReference>
<protein>
    <recommendedName>
        <fullName evidence="4">Flagellar basal-body rod protein FlgF</fullName>
    </recommendedName>
</protein>
<comment type="similarity">
    <text evidence="2 4">Belongs to the flagella basal body rod proteins family.</text>
</comment>
<dbReference type="SUPFAM" id="SSF117143">
    <property type="entry name" value="Flagellar hook protein flgE"/>
    <property type="match status" value="1"/>
</dbReference>
<dbReference type="PANTHER" id="PTHR30435">
    <property type="entry name" value="FLAGELLAR PROTEIN"/>
    <property type="match status" value="1"/>
</dbReference>
<sequence length="246" mass="27002">MENATYIALSRLDTEQRAMSVVANNIANVSTSGFKAQHTLFSDYLSRQSGENLPRGGETELYTQDRATFRDLSQGPMQQTGNSLDLAIGGDAYFTIKTQNGVRLTRAGRFERQTDGTMTDETGNPLLGRDSQPIRLPIQDHSVTISADGTITTETGQQGQIAIVMPADSNKMQAEGAKLLRADGTPHQIENPQIMQGMVESSNVQVMSEMTHMIQIQRDFQNMAQFVESEASRQQDAVSKILQISA</sequence>
<keyword evidence="8" id="KW-0969">Cilium</keyword>
<dbReference type="InterPro" id="IPR037925">
    <property type="entry name" value="FlgE/F/G-like"/>
</dbReference>
<dbReference type="NCBIfam" id="TIGR03506">
    <property type="entry name" value="FlgEFG_subfam"/>
    <property type="match status" value="1"/>
</dbReference>
<comment type="subunit">
    <text evidence="4">The basal body constitutes a major portion of the flagellar organelle and consists of five rings (E,L,P,S, and M) mounted on a central rod. The rod consists of about 26 subunits of FlgG in the distal portion, and FlgB, FlgC and FlgF are thought to build up the proximal portion of the rod with about 6 subunits each.</text>
</comment>
<dbReference type="InterPro" id="IPR010930">
    <property type="entry name" value="Flg_bb/hook_C_dom"/>
</dbReference>
<reference evidence="8 9" key="1">
    <citation type="journal article" date="2016" name="Microb. Cell Fact.">
        <title>Dissection of exopolysaccharide biosynthesis in Kozakia baliensis.</title>
        <authorList>
            <person name="Brandt J.U."/>
            <person name="Jakob F."/>
            <person name="Behr J."/>
            <person name="Geissler A.J."/>
            <person name="Vogel R.F."/>
        </authorList>
    </citation>
    <scope>NUCLEOTIDE SEQUENCE [LARGE SCALE GENOMIC DNA]</scope>
    <source>
        <strain evidence="8 9">DSM 14400</strain>
    </source>
</reference>
<dbReference type="RefSeq" id="WP_070403354.1">
    <property type="nucleotide sequence ID" value="NZ_BJVW01000011.1"/>
</dbReference>
<keyword evidence="8" id="KW-0282">Flagellum</keyword>
<evidence type="ECO:0000259" key="6">
    <source>
        <dbReference type="Pfam" id="PF06429"/>
    </source>
</evidence>
<dbReference type="InterPro" id="IPR019776">
    <property type="entry name" value="Flagellar_basal_body_rod_CS"/>
</dbReference>
<dbReference type="InterPro" id="IPR053967">
    <property type="entry name" value="LlgE_F_G-like_D1"/>
</dbReference>